<gene>
    <name evidence="8" type="ORF">AVEN_144950_1</name>
</gene>
<evidence type="ECO:0000256" key="1">
    <source>
        <dbReference type="ARBA" id="ARBA00004651"/>
    </source>
</evidence>
<reference evidence="8 9" key="1">
    <citation type="journal article" date="2019" name="Sci. Rep.">
        <title>Orb-weaving spider Araneus ventricosus genome elucidates the spidroin gene catalogue.</title>
        <authorList>
            <person name="Kono N."/>
            <person name="Nakamura H."/>
            <person name="Ohtoshi R."/>
            <person name="Moran D.A.P."/>
            <person name="Shinohara A."/>
            <person name="Yoshida Y."/>
            <person name="Fujiwara M."/>
            <person name="Mori M."/>
            <person name="Tomita M."/>
            <person name="Arakawa K."/>
        </authorList>
    </citation>
    <scope>NUCLEOTIDE SEQUENCE [LARGE SCALE GENOMIC DNA]</scope>
</reference>
<keyword evidence="3 7" id="KW-0812">Transmembrane</keyword>
<evidence type="ECO:0000313" key="8">
    <source>
        <dbReference type="EMBL" id="GBN30507.1"/>
    </source>
</evidence>
<evidence type="ECO:0000313" key="9">
    <source>
        <dbReference type="Proteomes" id="UP000499080"/>
    </source>
</evidence>
<comment type="caution">
    <text evidence="8">The sequence shown here is derived from an EMBL/GenBank/DDBJ whole genome shotgun (WGS) entry which is preliminary data.</text>
</comment>
<organism evidence="8 9">
    <name type="scientific">Araneus ventricosus</name>
    <name type="common">Orbweaver spider</name>
    <name type="synonym">Epeira ventricosa</name>
    <dbReference type="NCBI Taxonomy" id="182803"/>
    <lineage>
        <taxon>Eukaryota</taxon>
        <taxon>Metazoa</taxon>
        <taxon>Ecdysozoa</taxon>
        <taxon>Arthropoda</taxon>
        <taxon>Chelicerata</taxon>
        <taxon>Arachnida</taxon>
        <taxon>Araneae</taxon>
        <taxon>Araneomorphae</taxon>
        <taxon>Entelegynae</taxon>
        <taxon>Araneoidea</taxon>
        <taxon>Araneidae</taxon>
        <taxon>Araneus</taxon>
    </lineage>
</organism>
<protein>
    <recommendedName>
        <fullName evidence="10">Gustatory receptor</fullName>
    </recommendedName>
</protein>
<keyword evidence="4 7" id="KW-1133">Transmembrane helix</keyword>
<evidence type="ECO:0000256" key="5">
    <source>
        <dbReference type="ARBA" id="ARBA00023136"/>
    </source>
</evidence>
<evidence type="ECO:0008006" key="10">
    <source>
        <dbReference type="Google" id="ProtNLM"/>
    </source>
</evidence>
<dbReference type="OrthoDB" id="6434765at2759"/>
<dbReference type="GO" id="GO:0050909">
    <property type="term" value="P:sensory perception of taste"/>
    <property type="evidence" value="ECO:0007669"/>
    <property type="project" value="InterPro"/>
</dbReference>
<dbReference type="PANTHER" id="PTHR21421:SF29">
    <property type="entry name" value="GUSTATORY RECEPTOR 5A FOR TREHALOSE-RELATED"/>
    <property type="match status" value="1"/>
</dbReference>
<name>A0A4Y2MXE5_ARAVE</name>
<feature type="transmembrane region" description="Helical" evidence="7">
    <location>
        <begin position="196"/>
        <end position="221"/>
    </location>
</feature>
<evidence type="ECO:0000256" key="3">
    <source>
        <dbReference type="ARBA" id="ARBA00022692"/>
    </source>
</evidence>
<keyword evidence="2" id="KW-1003">Cell membrane</keyword>
<evidence type="ECO:0000256" key="4">
    <source>
        <dbReference type="ARBA" id="ARBA00022989"/>
    </source>
</evidence>
<proteinExistence type="predicted"/>
<keyword evidence="9" id="KW-1185">Reference proteome</keyword>
<dbReference type="InterPro" id="IPR013604">
    <property type="entry name" value="7TM_chemorcpt"/>
</dbReference>
<dbReference type="GO" id="GO:0005886">
    <property type="term" value="C:plasma membrane"/>
    <property type="evidence" value="ECO:0007669"/>
    <property type="project" value="UniProtKB-SubCell"/>
</dbReference>
<dbReference type="PANTHER" id="PTHR21421">
    <property type="entry name" value="GUSTATORY RECEPTOR"/>
    <property type="match status" value="1"/>
</dbReference>
<comment type="subcellular location">
    <subcellularLocation>
        <location evidence="1">Cell membrane</location>
        <topology evidence="1">Multi-pass membrane protein</topology>
    </subcellularLocation>
</comment>
<keyword evidence="6" id="KW-0675">Receptor</keyword>
<evidence type="ECO:0000256" key="7">
    <source>
        <dbReference type="SAM" id="Phobius"/>
    </source>
</evidence>
<dbReference type="GO" id="GO:0051606">
    <property type="term" value="P:detection of stimulus"/>
    <property type="evidence" value="ECO:0007669"/>
    <property type="project" value="UniProtKB-ARBA"/>
</dbReference>
<dbReference type="Pfam" id="PF08395">
    <property type="entry name" value="7tm_7"/>
    <property type="match status" value="1"/>
</dbReference>
<dbReference type="AlphaFoldDB" id="A0A4Y2MXE5"/>
<feature type="transmembrane region" description="Helical" evidence="7">
    <location>
        <begin position="83"/>
        <end position="107"/>
    </location>
</feature>
<evidence type="ECO:0000256" key="2">
    <source>
        <dbReference type="ARBA" id="ARBA00022475"/>
    </source>
</evidence>
<accession>A0A4Y2MXE5</accession>
<feature type="transmembrane region" description="Helical" evidence="7">
    <location>
        <begin position="283"/>
        <end position="302"/>
    </location>
</feature>
<keyword evidence="5 7" id="KW-0472">Membrane</keyword>
<feature type="transmembrane region" description="Helical" evidence="7">
    <location>
        <begin position="32"/>
        <end position="58"/>
    </location>
</feature>
<dbReference type="EMBL" id="BGPR01007927">
    <property type="protein sequence ID" value="GBN30507.1"/>
    <property type="molecule type" value="Genomic_DNA"/>
</dbReference>
<sequence>MAVSRRNEIFKAIQNVYHLSSLQNTPIRGIDACAIFFTICIIIPFIAVFSSTTLYMYYSHEFRMMTDDFFGSIRSYGLQTLHVYAHSIAFVFTYVSNALTMVFFSLLSHEIFTSLSDLVLSYRRSLQKILNCDSVSEIKVRDCLTDFRRIVDCTELVEAAFSWISLFLVLSNVSAFFLMLSALADGRTKYLQTLNLIFITGSFALSVTEFVALTSGAIKLYKEGGALKKLSVPFAERTFLTYNSRKDHMSLKRLQYFSMMAETLRGATLEMTGGKMFVIKNSLILSIVGSMVTYGVLVFQFGHE</sequence>
<feature type="transmembrane region" description="Helical" evidence="7">
    <location>
        <begin position="159"/>
        <end position="184"/>
    </location>
</feature>
<dbReference type="GO" id="GO:0038023">
    <property type="term" value="F:signaling receptor activity"/>
    <property type="evidence" value="ECO:0007669"/>
    <property type="project" value="UniProtKB-ARBA"/>
</dbReference>
<dbReference type="Proteomes" id="UP000499080">
    <property type="component" value="Unassembled WGS sequence"/>
</dbReference>
<evidence type="ECO:0000256" key="6">
    <source>
        <dbReference type="ARBA" id="ARBA00023170"/>
    </source>
</evidence>